<evidence type="ECO:0000256" key="1">
    <source>
        <dbReference type="SAM" id="MobiDB-lite"/>
    </source>
</evidence>
<protein>
    <submittedName>
        <fullName evidence="2">Uncharacterized protein</fullName>
    </submittedName>
</protein>
<dbReference type="EMBL" id="ANIY01002302">
    <property type="protein sequence ID" value="ETP41940.1"/>
    <property type="molecule type" value="Genomic_DNA"/>
</dbReference>
<feature type="compositionally biased region" description="Polar residues" evidence="1">
    <location>
        <begin position="12"/>
        <end position="30"/>
    </location>
</feature>
<evidence type="ECO:0000313" key="2">
    <source>
        <dbReference type="EMBL" id="ETP41940.1"/>
    </source>
</evidence>
<name>W2Z4E6_PHYNI</name>
<feature type="compositionally biased region" description="Polar residues" evidence="1">
    <location>
        <begin position="38"/>
        <end position="52"/>
    </location>
</feature>
<proteinExistence type="predicted"/>
<feature type="compositionally biased region" description="Polar residues" evidence="1">
    <location>
        <begin position="72"/>
        <end position="100"/>
    </location>
</feature>
<feature type="compositionally biased region" description="Low complexity" evidence="1">
    <location>
        <begin position="109"/>
        <end position="130"/>
    </location>
</feature>
<evidence type="ECO:0000313" key="3">
    <source>
        <dbReference type="Proteomes" id="UP000018948"/>
    </source>
</evidence>
<dbReference type="Proteomes" id="UP000018948">
    <property type="component" value="Unassembled WGS sequence"/>
</dbReference>
<accession>W2Z4E6</accession>
<feature type="compositionally biased region" description="Basic residues" evidence="1">
    <location>
        <begin position="1"/>
        <end position="11"/>
    </location>
</feature>
<dbReference type="AlphaFoldDB" id="W2Z4E6"/>
<feature type="region of interest" description="Disordered" evidence="1">
    <location>
        <begin position="1"/>
        <end position="139"/>
    </location>
</feature>
<gene>
    <name evidence="2" type="ORF">F442_11102</name>
</gene>
<reference evidence="2 3" key="1">
    <citation type="submission" date="2013-11" db="EMBL/GenBank/DDBJ databases">
        <title>The Genome Sequence of Phytophthora parasitica P10297.</title>
        <authorList>
            <consortium name="The Broad Institute Genomics Platform"/>
            <person name="Russ C."/>
            <person name="Tyler B."/>
            <person name="Panabieres F."/>
            <person name="Shan W."/>
            <person name="Tripathy S."/>
            <person name="Grunwald N."/>
            <person name="Machado M."/>
            <person name="Johnson C.S."/>
            <person name="Walker B."/>
            <person name="Young S.K."/>
            <person name="Zeng Q."/>
            <person name="Gargeya S."/>
            <person name="Fitzgerald M."/>
            <person name="Haas B."/>
            <person name="Abouelleil A."/>
            <person name="Allen A.W."/>
            <person name="Alvarado L."/>
            <person name="Arachchi H.M."/>
            <person name="Berlin A.M."/>
            <person name="Chapman S.B."/>
            <person name="Gainer-Dewar J."/>
            <person name="Goldberg J."/>
            <person name="Griggs A."/>
            <person name="Gujja S."/>
            <person name="Hansen M."/>
            <person name="Howarth C."/>
            <person name="Imamovic A."/>
            <person name="Ireland A."/>
            <person name="Larimer J."/>
            <person name="McCowan C."/>
            <person name="Murphy C."/>
            <person name="Pearson M."/>
            <person name="Poon T.W."/>
            <person name="Priest M."/>
            <person name="Roberts A."/>
            <person name="Saif S."/>
            <person name="Shea T."/>
            <person name="Sisk P."/>
            <person name="Sykes S."/>
            <person name="Wortman J."/>
            <person name="Nusbaum C."/>
            <person name="Birren B."/>
        </authorList>
    </citation>
    <scope>NUCLEOTIDE SEQUENCE [LARGE SCALE GENOMIC DNA]</scope>
    <source>
        <strain evidence="2 3">P10297</strain>
    </source>
</reference>
<comment type="caution">
    <text evidence="2">The sequence shown here is derived from an EMBL/GenBank/DDBJ whole genome shotgun (WGS) entry which is preliminary data.</text>
</comment>
<organism evidence="2 3">
    <name type="scientific">Phytophthora nicotianae P10297</name>
    <dbReference type="NCBI Taxonomy" id="1317064"/>
    <lineage>
        <taxon>Eukaryota</taxon>
        <taxon>Sar</taxon>
        <taxon>Stramenopiles</taxon>
        <taxon>Oomycota</taxon>
        <taxon>Peronosporomycetes</taxon>
        <taxon>Peronosporales</taxon>
        <taxon>Peronosporaceae</taxon>
        <taxon>Phytophthora</taxon>
    </lineage>
</organism>
<sequence>MSKRKRQRSTKNTRVQYKQTTETAKNTTRLDTARVPQEKQTQGNRTTKTGQPPQLRLWAQRACPADPKKKIGNQQPQQTGLKTQTSHKPIRTQATQMEQGTHTKHDNQQQKNQKNKQQQKQQQPPSQKQQIHGAKKSRH</sequence>